<name>G7YCB0_CLOSI</name>
<accession>G7YCB0</accession>
<gene>
    <name evidence="1" type="ORF">CLF_104773</name>
</gene>
<dbReference type="Proteomes" id="UP000008909">
    <property type="component" value="Unassembled WGS sequence"/>
</dbReference>
<reference key="2">
    <citation type="submission" date="2011-10" db="EMBL/GenBank/DDBJ databases">
        <title>The genome and transcriptome sequence of Clonorchis sinensis provide insights into the carcinogenic liver fluke.</title>
        <authorList>
            <person name="Wang X."/>
            <person name="Huang Y."/>
            <person name="Chen W."/>
            <person name="Liu H."/>
            <person name="Guo L."/>
            <person name="Chen Y."/>
            <person name="Luo F."/>
            <person name="Zhou W."/>
            <person name="Sun J."/>
            <person name="Mao Q."/>
            <person name="Liang P."/>
            <person name="Zhou C."/>
            <person name="Tian Y."/>
            <person name="Men J."/>
            <person name="Lv X."/>
            <person name="Huang L."/>
            <person name="Zhou J."/>
            <person name="Hu Y."/>
            <person name="Li R."/>
            <person name="Zhang F."/>
            <person name="Lei H."/>
            <person name="Li X."/>
            <person name="Hu X."/>
            <person name="Liang C."/>
            <person name="Xu J."/>
            <person name="Wu Z."/>
            <person name="Yu X."/>
        </authorList>
    </citation>
    <scope>NUCLEOTIDE SEQUENCE</scope>
    <source>
        <strain>Henan</strain>
    </source>
</reference>
<reference evidence="1" key="1">
    <citation type="journal article" date="2011" name="Genome Biol.">
        <title>The draft genome of the carcinogenic human liver fluke Clonorchis sinensis.</title>
        <authorList>
            <person name="Wang X."/>
            <person name="Chen W."/>
            <person name="Huang Y."/>
            <person name="Sun J."/>
            <person name="Men J."/>
            <person name="Liu H."/>
            <person name="Luo F."/>
            <person name="Guo L."/>
            <person name="Lv X."/>
            <person name="Deng C."/>
            <person name="Zhou C."/>
            <person name="Fan Y."/>
            <person name="Li X."/>
            <person name="Huang L."/>
            <person name="Hu Y."/>
            <person name="Liang C."/>
            <person name="Hu X."/>
            <person name="Xu J."/>
            <person name="Yu X."/>
        </authorList>
    </citation>
    <scope>NUCLEOTIDE SEQUENCE [LARGE SCALE GENOMIC DNA]</scope>
    <source>
        <strain evidence="1">Henan</strain>
    </source>
</reference>
<dbReference type="EMBL" id="DF143060">
    <property type="protein sequence ID" value="GAA50594.1"/>
    <property type="molecule type" value="Genomic_DNA"/>
</dbReference>
<keyword evidence="2" id="KW-1185">Reference proteome</keyword>
<sequence>MAMMMYWRNYSGGCHDYNGTVATTQVFRHRSKFSRRHALESLIPNLLGIVESSNPKKLETIHFVDASVHLYIADCPDYESAVSKLEKLYVRLENIIYARHLLQTCKQDTSQGIVQRLKSLAKNCDFKAVSATDHQNESVHDVLINGLQSAAMREGLLVQNELTLDGAQEFARYVTFAVVPGIHDPNAPQEKQFVNHAAKQAIFTIFSIQVCKKSLKLHDGFCLIFLLTATAPNCFSRTVTSIKVIGISLQALIDTGSSSSYTSPLVVRKHGWKIYANDSVITVVSTSLTCSISDYCYAPIDYRGSSSFNVHNPKRAKQQADAARQLYSHPACVCYIFNRIQKSNTVIESSILQISLPLVYAQISTGPFFGSFSFNIPNAAFMTPSAFRYWAMENHIPLWLLGTMMRSYVESALLGSNRAVLLDWNGNSRRATVAVVS</sequence>
<evidence type="ECO:0000313" key="2">
    <source>
        <dbReference type="Proteomes" id="UP000008909"/>
    </source>
</evidence>
<evidence type="ECO:0000313" key="1">
    <source>
        <dbReference type="EMBL" id="GAA50594.1"/>
    </source>
</evidence>
<proteinExistence type="predicted"/>
<protein>
    <submittedName>
        <fullName evidence="1">Uncharacterized protein</fullName>
    </submittedName>
</protein>
<dbReference type="AlphaFoldDB" id="G7YCB0"/>
<organism evidence="1 2">
    <name type="scientific">Clonorchis sinensis</name>
    <name type="common">Chinese liver fluke</name>
    <dbReference type="NCBI Taxonomy" id="79923"/>
    <lineage>
        <taxon>Eukaryota</taxon>
        <taxon>Metazoa</taxon>
        <taxon>Spiralia</taxon>
        <taxon>Lophotrochozoa</taxon>
        <taxon>Platyhelminthes</taxon>
        <taxon>Trematoda</taxon>
        <taxon>Digenea</taxon>
        <taxon>Opisthorchiida</taxon>
        <taxon>Opisthorchiata</taxon>
        <taxon>Opisthorchiidae</taxon>
        <taxon>Clonorchis</taxon>
    </lineage>
</organism>